<organism evidence="2">
    <name type="scientific">Oryza sativa subsp. japonica</name>
    <name type="common">Rice</name>
    <dbReference type="NCBI Taxonomy" id="39947"/>
    <lineage>
        <taxon>Eukaryota</taxon>
        <taxon>Viridiplantae</taxon>
        <taxon>Streptophyta</taxon>
        <taxon>Embryophyta</taxon>
        <taxon>Tracheophyta</taxon>
        <taxon>Spermatophyta</taxon>
        <taxon>Magnoliopsida</taxon>
        <taxon>Liliopsida</taxon>
        <taxon>Poales</taxon>
        <taxon>Poaceae</taxon>
        <taxon>BOP clade</taxon>
        <taxon>Oryzoideae</taxon>
        <taxon>Oryzeae</taxon>
        <taxon>Oryzinae</taxon>
        <taxon>Oryza</taxon>
        <taxon>Oryza sativa</taxon>
    </lineage>
</organism>
<dbReference type="Gene3D" id="3.10.10.10">
    <property type="entry name" value="HIV Type 1 Reverse Transcriptase, subunit A, domain 1"/>
    <property type="match status" value="1"/>
</dbReference>
<dbReference type="InterPro" id="IPR021109">
    <property type="entry name" value="Peptidase_aspartic_dom_sf"/>
</dbReference>
<evidence type="ECO:0008006" key="3">
    <source>
        <dbReference type="Google" id="ProtNLM"/>
    </source>
</evidence>
<name>Q6UUJ0_ORYSJ</name>
<dbReference type="SUPFAM" id="SSF56672">
    <property type="entry name" value="DNA/RNA polymerases"/>
    <property type="match status" value="1"/>
</dbReference>
<gene>
    <name evidence="2" type="ORF">OSJNBa0003M24.2</name>
</gene>
<dbReference type="Gene3D" id="2.40.70.10">
    <property type="entry name" value="Acid Proteases"/>
    <property type="match status" value="1"/>
</dbReference>
<feature type="region of interest" description="Disordered" evidence="1">
    <location>
        <begin position="468"/>
        <end position="510"/>
    </location>
</feature>
<dbReference type="SUPFAM" id="SSF50630">
    <property type="entry name" value="Acid proteases"/>
    <property type="match status" value="1"/>
</dbReference>
<feature type="region of interest" description="Disordered" evidence="1">
    <location>
        <begin position="600"/>
        <end position="630"/>
    </location>
</feature>
<dbReference type="PANTHER" id="PTHR33240:SF15">
    <property type="entry name" value="GAG-PRO-LIKE PROTEIN"/>
    <property type="match status" value="1"/>
</dbReference>
<dbReference type="InterPro" id="IPR043502">
    <property type="entry name" value="DNA/RNA_pol_sf"/>
</dbReference>
<feature type="compositionally biased region" description="Polar residues" evidence="1">
    <location>
        <begin position="82"/>
        <end position="99"/>
    </location>
</feature>
<dbReference type="EMBL" id="AY360387">
    <property type="protein sequence ID" value="AAQ56389.1"/>
    <property type="molecule type" value="Genomic_DNA"/>
</dbReference>
<evidence type="ECO:0000313" key="2">
    <source>
        <dbReference type="EMBL" id="AAQ56389.1"/>
    </source>
</evidence>
<dbReference type="AlphaFoldDB" id="Q6UUJ0"/>
<dbReference type="PANTHER" id="PTHR33240">
    <property type="entry name" value="OS08G0508500 PROTEIN"/>
    <property type="match status" value="1"/>
</dbReference>
<reference evidence="2" key="1">
    <citation type="journal article" date="2004" name="Nat. Genet.">
        <title>Sequencing of a rice centromere uncovers active genes.</title>
        <authorList>
            <person name="Nagaki K."/>
            <person name="Cheng Z."/>
            <person name="Ouyang S."/>
            <person name="Talbert P.B."/>
            <person name="Kim M."/>
            <person name="Jones K.M."/>
            <person name="Henikoff S."/>
            <person name="Buell C.R."/>
            <person name="Jiang J."/>
        </authorList>
    </citation>
    <scope>NUCLEOTIDE SEQUENCE</scope>
</reference>
<evidence type="ECO:0000256" key="1">
    <source>
        <dbReference type="SAM" id="MobiDB-lite"/>
    </source>
</evidence>
<protein>
    <recommendedName>
        <fullName evidence="3">Retrotransposon protein, putative, unclassified</fullName>
    </recommendedName>
</protein>
<sequence>MTEPPSTKAEVEPAIVIPITLNDFEGEDRKSMEEYIKELTQEALMRASTRTHRLDATFEDKFDEFLRFKVGPLLADFVGKNKASTTASQAPIDQTNSRTDGVAHTAGPTGPDGRTFDPPVSTAATNPQVPPHVPNAYNDVGRGYPPDTRQVQYNHIAPQTQPIRPPNPPPNQHRPDNMEEIIGGIIRDKFGIETRNRAKVYQKPYPDYYDNMPFPRNYRVPEFTKFSGEDGRTTWEHESRVKDNKKIVRPYEKKPNVNVIDYPEASDSEDEGDHDMYVAEWSWTNKNKPFVCSNLMPTPRKDRQSEVKYSFDVAKCDKIFDYLLQEKQIRLPKGHIIPSQEELKRRAYCKWHDSHSHSTNDCNVFRRQVQLAIDEGRLKFTDGSKMKLDHDPFPVNTINFNDKKVLIRPEQAESTKGKGVIIGEPRPKIIVPKNPEVCVCKENKSEASTSKAPRKTKVTLDMLLEKYEKQGSERARNKGKIQRSPPRERFGHSPRRSHSPPYHHSQDIPWGPYPMPPPGYPYPYYMPWGATPPMFNHMPPMQFNQGWGGPRRPIHERLSSPNNGRFYGKNRANEESASGWSDRWSTSGLTRLQRRFDRRFAKGDVRASSSSTRPNRGHYLPPGTEPKPRRMPKYLTATQRRRLQCLRAQEIREKKAEEQRDKRFNELRPPPVWRRKTIEKEEPVVVEKKEEQSIAKDESSPKEDMDINKVCMLPMEFCAMDEAEVAQFSLGPKDVVFEKPDESNRHMKPLYLKCHTDGKPVSRMLVDGGAAVNLMPYSLFKKLGREDDELKKTNMILNGFNGEPTEAKGIFSAELTVGNKTLPTAFFIVDVQEANLEWLQKRVQEYRSTKNDIGETIEDFDEVEKLGQGFTSADPLEEVDIVDGTKPRPTFVNKNMRADYKVNIIELLKEYVDCFAWEYHEMPGLSRELVEHRLPIKPGFRPYKQPPCRFNPLLYDRVKEEIDRLLKAGFIGPCRYAEWVSCIVLVEKKGSGVTSRFLCLLICLIFKKNQSHSCLFA</sequence>
<accession>Q6UUJ0</accession>
<proteinExistence type="predicted"/>
<feature type="region of interest" description="Disordered" evidence="1">
    <location>
        <begin position="82"/>
        <end position="113"/>
    </location>
</feature>
<dbReference type="CDD" id="cd00303">
    <property type="entry name" value="retropepsin_like"/>
    <property type="match status" value="1"/>
</dbReference>